<dbReference type="AlphaFoldDB" id="A0A8H9G7Z9"/>
<gene>
    <name evidence="2" type="ORF">GCM10009769_08830</name>
</gene>
<dbReference type="Proteomes" id="UP000648535">
    <property type="component" value="Unassembled WGS sequence"/>
</dbReference>
<reference evidence="2" key="1">
    <citation type="journal article" date="2014" name="Int. J. Syst. Evol. Microbiol.">
        <title>Complete genome sequence of Corynebacterium casei LMG S-19264T (=DSM 44701T), isolated from a smear-ripened cheese.</title>
        <authorList>
            <consortium name="US DOE Joint Genome Institute (JGI-PGF)"/>
            <person name="Walter F."/>
            <person name="Albersmeier A."/>
            <person name="Kalinowski J."/>
            <person name="Ruckert C."/>
        </authorList>
    </citation>
    <scope>NUCLEOTIDE SEQUENCE</scope>
    <source>
        <strain evidence="2">JCM 1480</strain>
    </source>
</reference>
<comment type="caution">
    <text evidence="2">The sequence shown here is derived from an EMBL/GenBank/DDBJ whole genome shotgun (WGS) entry which is preliminary data.</text>
</comment>
<organism evidence="2 3">
    <name type="scientific">Curtobacterium luteum</name>
    <dbReference type="NCBI Taxonomy" id="33881"/>
    <lineage>
        <taxon>Bacteria</taxon>
        <taxon>Bacillati</taxon>
        <taxon>Actinomycetota</taxon>
        <taxon>Actinomycetes</taxon>
        <taxon>Micrococcales</taxon>
        <taxon>Microbacteriaceae</taxon>
        <taxon>Curtobacterium</taxon>
    </lineage>
</organism>
<proteinExistence type="predicted"/>
<reference evidence="2" key="2">
    <citation type="submission" date="2020-09" db="EMBL/GenBank/DDBJ databases">
        <authorList>
            <person name="Sun Q."/>
            <person name="Ohkuma M."/>
        </authorList>
    </citation>
    <scope>NUCLEOTIDE SEQUENCE</scope>
    <source>
        <strain evidence="2">JCM 1480</strain>
    </source>
</reference>
<feature type="transmembrane region" description="Helical" evidence="1">
    <location>
        <begin position="36"/>
        <end position="55"/>
    </location>
</feature>
<name>A0A8H9G7Z9_9MICO</name>
<evidence type="ECO:0000256" key="1">
    <source>
        <dbReference type="SAM" id="Phobius"/>
    </source>
</evidence>
<sequence>MHLARCEVHDDPDRFWGQRRTTRVWEHRRVRTRWKVLLATVAAVAVTATVVTVHSEALDAAAHARALAEAPPRSATPREDTLAYLRAAKAHDCALLDLLEASGTTDWCPKVPTAWSDGESELLAYRDVGKPYAVSAEQAAQAEVCVPSVITQRWMTGADPGTMQWSWCWARTADGWRLVDEGQG</sequence>
<keyword evidence="1" id="KW-1133">Transmembrane helix</keyword>
<dbReference type="EMBL" id="BMOI01000002">
    <property type="protein sequence ID" value="GGK92840.1"/>
    <property type="molecule type" value="Genomic_DNA"/>
</dbReference>
<evidence type="ECO:0000313" key="2">
    <source>
        <dbReference type="EMBL" id="GGK92840.1"/>
    </source>
</evidence>
<accession>A0A8H9G7Z9</accession>
<protein>
    <submittedName>
        <fullName evidence="2">Uncharacterized protein</fullName>
    </submittedName>
</protein>
<keyword evidence="1" id="KW-0472">Membrane</keyword>
<keyword evidence="1" id="KW-0812">Transmembrane</keyword>
<evidence type="ECO:0000313" key="3">
    <source>
        <dbReference type="Proteomes" id="UP000648535"/>
    </source>
</evidence>